<dbReference type="EMBL" id="JAWDGP010003417">
    <property type="protein sequence ID" value="KAK3774415.1"/>
    <property type="molecule type" value="Genomic_DNA"/>
</dbReference>
<evidence type="ECO:0008006" key="4">
    <source>
        <dbReference type="Google" id="ProtNLM"/>
    </source>
</evidence>
<evidence type="ECO:0000313" key="3">
    <source>
        <dbReference type="Proteomes" id="UP001283361"/>
    </source>
</evidence>
<comment type="caution">
    <text evidence="2">The sequence shown here is derived from an EMBL/GenBank/DDBJ whole genome shotgun (WGS) entry which is preliminary data.</text>
</comment>
<keyword evidence="1" id="KW-0732">Signal</keyword>
<name>A0AAE0ZS30_9GAST</name>
<evidence type="ECO:0000313" key="2">
    <source>
        <dbReference type="EMBL" id="KAK3774415.1"/>
    </source>
</evidence>
<dbReference type="AlphaFoldDB" id="A0AAE0ZS30"/>
<feature type="chain" id="PRO_5042230135" description="Secreted protein" evidence="1">
    <location>
        <begin position="34"/>
        <end position="119"/>
    </location>
</feature>
<proteinExistence type="predicted"/>
<protein>
    <recommendedName>
        <fullName evidence="4">Secreted protein</fullName>
    </recommendedName>
</protein>
<dbReference type="Proteomes" id="UP001283361">
    <property type="component" value="Unassembled WGS sequence"/>
</dbReference>
<evidence type="ECO:0000256" key="1">
    <source>
        <dbReference type="SAM" id="SignalP"/>
    </source>
</evidence>
<sequence>MVWLRAKCRSVSFAFLWTDLLFGFMHIPKHVTGFSEARCGASSSWFHHIAPFSTGRNTGQPLLRGNQPWQGRSSLHVKRVFASQNMPDETFSKGNLVVPRGDLRFPRNGETLSRPSTES</sequence>
<keyword evidence="3" id="KW-1185">Reference proteome</keyword>
<accession>A0AAE0ZS30</accession>
<organism evidence="2 3">
    <name type="scientific">Elysia crispata</name>
    <name type="common">lettuce slug</name>
    <dbReference type="NCBI Taxonomy" id="231223"/>
    <lineage>
        <taxon>Eukaryota</taxon>
        <taxon>Metazoa</taxon>
        <taxon>Spiralia</taxon>
        <taxon>Lophotrochozoa</taxon>
        <taxon>Mollusca</taxon>
        <taxon>Gastropoda</taxon>
        <taxon>Heterobranchia</taxon>
        <taxon>Euthyneura</taxon>
        <taxon>Panpulmonata</taxon>
        <taxon>Sacoglossa</taxon>
        <taxon>Placobranchoidea</taxon>
        <taxon>Plakobranchidae</taxon>
        <taxon>Elysia</taxon>
    </lineage>
</organism>
<feature type="signal peptide" evidence="1">
    <location>
        <begin position="1"/>
        <end position="33"/>
    </location>
</feature>
<gene>
    <name evidence="2" type="ORF">RRG08_003307</name>
</gene>
<reference evidence="2" key="1">
    <citation type="journal article" date="2023" name="G3 (Bethesda)">
        <title>A reference genome for the long-term kleptoplast-retaining sea slug Elysia crispata morphotype clarki.</title>
        <authorList>
            <person name="Eastman K.E."/>
            <person name="Pendleton A.L."/>
            <person name="Shaikh M.A."/>
            <person name="Suttiyut T."/>
            <person name="Ogas R."/>
            <person name="Tomko P."/>
            <person name="Gavelis G."/>
            <person name="Widhalm J.R."/>
            <person name="Wisecaver J.H."/>
        </authorList>
    </citation>
    <scope>NUCLEOTIDE SEQUENCE</scope>
    <source>
        <strain evidence="2">ECLA1</strain>
    </source>
</reference>